<gene>
    <name evidence="9" type="primary">LOC101650862</name>
</gene>
<comment type="subcellular location">
    <subcellularLocation>
        <location evidence="1">Secreted</location>
    </subcellularLocation>
</comment>
<evidence type="ECO:0000256" key="5">
    <source>
        <dbReference type="ARBA" id="ARBA00023157"/>
    </source>
</evidence>
<dbReference type="PANTHER" id="PTHR11691">
    <property type="entry name" value="TYPE I INTERFERON"/>
    <property type="match status" value="1"/>
</dbReference>
<comment type="similarity">
    <text evidence="6">Belongs to the alpha/beta interferon family.</text>
</comment>
<dbReference type="Pfam" id="PF00143">
    <property type="entry name" value="Interferon"/>
    <property type="match status" value="1"/>
</dbReference>
<feature type="chain" id="PRO_5046567937" evidence="7">
    <location>
        <begin position="24"/>
        <end position="185"/>
    </location>
</feature>
<evidence type="ECO:0000256" key="6">
    <source>
        <dbReference type="RuleBase" id="RU000436"/>
    </source>
</evidence>
<keyword evidence="7" id="KW-0732">Signal</keyword>
<organism evidence="8 9">
    <name type="scientific">Echinops telfairi</name>
    <name type="common">Lesser hedgehog tenrec</name>
    <dbReference type="NCBI Taxonomy" id="9371"/>
    <lineage>
        <taxon>Eukaryota</taxon>
        <taxon>Metazoa</taxon>
        <taxon>Chordata</taxon>
        <taxon>Craniata</taxon>
        <taxon>Vertebrata</taxon>
        <taxon>Euteleostomi</taxon>
        <taxon>Mammalia</taxon>
        <taxon>Eutheria</taxon>
        <taxon>Afrotheria</taxon>
        <taxon>Tenrecidae</taxon>
        <taxon>Tenrecinae</taxon>
        <taxon>Echinops</taxon>
    </lineage>
</organism>
<keyword evidence="5" id="KW-1015">Disulfide bond</keyword>
<sequence>MSLPLSLLMALVMLGSNPACSLCCDLPVNRDNQESFTVLSQMQKISLVSCLGDRTDFRLPQILAGMTQLEKTQAAVVLHGMLQQIFNFFSTSSSHAAWDEILLDNFLTGIYQQLEDLELCLEKGRKVEQISVESENSRLAVKKYFQGLRLYLKEKAHSHCAWEIVRVETRRCLLFITKFTETLRT</sequence>
<dbReference type="PANTHER" id="PTHR11691:SF36">
    <property type="entry name" value="IFN-CHI1"/>
    <property type="match status" value="1"/>
</dbReference>
<dbReference type="RefSeq" id="XP_004706676.1">
    <property type="nucleotide sequence ID" value="XM_004706619.1"/>
</dbReference>
<keyword evidence="4 6" id="KW-0051">Antiviral defense</keyword>
<evidence type="ECO:0000256" key="1">
    <source>
        <dbReference type="ARBA" id="ARBA00004613"/>
    </source>
</evidence>
<proteinExistence type="inferred from homology"/>
<dbReference type="GeneID" id="101650862"/>
<protein>
    <submittedName>
        <fullName evidence="9">Interferon alpha-2-like</fullName>
    </submittedName>
</protein>
<dbReference type="InterPro" id="IPR009079">
    <property type="entry name" value="4_helix_cytokine-like_core"/>
</dbReference>
<dbReference type="Proteomes" id="UP000694863">
    <property type="component" value="Unplaced"/>
</dbReference>
<dbReference type="InterPro" id="IPR000471">
    <property type="entry name" value="Interferon_alpha/beta/delta"/>
</dbReference>
<dbReference type="SUPFAM" id="SSF47266">
    <property type="entry name" value="4-helical cytokines"/>
    <property type="match status" value="1"/>
</dbReference>
<evidence type="ECO:0000313" key="9">
    <source>
        <dbReference type="RefSeq" id="XP_004706676.1"/>
    </source>
</evidence>
<feature type="signal peptide" evidence="7">
    <location>
        <begin position="1"/>
        <end position="23"/>
    </location>
</feature>
<keyword evidence="8" id="KW-1185">Reference proteome</keyword>
<keyword evidence="2 6" id="KW-0202">Cytokine</keyword>
<reference evidence="9" key="1">
    <citation type="submission" date="2025-08" db="UniProtKB">
        <authorList>
            <consortium name="RefSeq"/>
        </authorList>
    </citation>
    <scope>IDENTIFICATION</scope>
</reference>
<dbReference type="SMART" id="SM00076">
    <property type="entry name" value="IFabd"/>
    <property type="match status" value="1"/>
</dbReference>
<dbReference type="PRINTS" id="PR00266">
    <property type="entry name" value="INTERFERONAB"/>
</dbReference>
<evidence type="ECO:0000256" key="2">
    <source>
        <dbReference type="ARBA" id="ARBA00022514"/>
    </source>
</evidence>
<dbReference type="Gene3D" id="1.20.1250.10">
    <property type="match status" value="1"/>
</dbReference>
<evidence type="ECO:0000256" key="7">
    <source>
        <dbReference type="SAM" id="SignalP"/>
    </source>
</evidence>
<dbReference type="PROSITE" id="PS00252">
    <property type="entry name" value="INTERFERON_A_B_D"/>
    <property type="match status" value="1"/>
</dbReference>
<evidence type="ECO:0000313" key="8">
    <source>
        <dbReference type="Proteomes" id="UP000694863"/>
    </source>
</evidence>
<keyword evidence="3" id="KW-0964">Secreted</keyword>
<evidence type="ECO:0000256" key="4">
    <source>
        <dbReference type="ARBA" id="ARBA00023118"/>
    </source>
</evidence>
<name>A0ABM0ISD8_ECHTE</name>
<evidence type="ECO:0000256" key="3">
    <source>
        <dbReference type="ARBA" id="ARBA00022525"/>
    </source>
</evidence>
<accession>A0ABM0ISD8</accession>